<name>A0A2J6TDN9_9HELO</name>
<accession>A0A2J6TDN9</accession>
<dbReference type="GeneID" id="36590968"/>
<evidence type="ECO:0000313" key="3">
    <source>
        <dbReference type="Proteomes" id="UP000235371"/>
    </source>
</evidence>
<dbReference type="Proteomes" id="UP000235371">
    <property type="component" value="Unassembled WGS sequence"/>
</dbReference>
<feature type="compositionally biased region" description="Basic and acidic residues" evidence="1">
    <location>
        <begin position="344"/>
        <end position="358"/>
    </location>
</feature>
<gene>
    <name evidence="2" type="ORF">K444DRAFT_628210</name>
</gene>
<keyword evidence="3" id="KW-1185">Reference proteome</keyword>
<proteinExistence type="predicted"/>
<sequence length="358" mass="40357">MPLSTNVEESELSEDAGPVEYSMYASPQSTPVPSSGGSNKFLIFYKLLLSPCGNFLLVVQPGIDPIDKHWSFDVFQDLAYYSRPARPCFQWIAGQEAPALPRKHYTHHSHSQHTDFTVKNMEENGGISTQDKDPMPDTCESLEKDRFFELPTDGPLENPPGGRNNVEIAFHPYLPQVAYATDATYLWNFSAMNASGDRVKKQPPLCIHIKPLSQMRYSYCGQRIHRFENFERAGAKEGIIVDLSQLQSSSTPVIPEPEGHGMTQMLVLNDTRRGLSKFVMPEQRTPSIQTSNTSFITRDANGMPTLSTLQQSSEDNSLTLHTFNTRGQSKQETLHEVAQQMLLEDQKPRSESEEEKER</sequence>
<evidence type="ECO:0000256" key="1">
    <source>
        <dbReference type="SAM" id="MobiDB-lite"/>
    </source>
</evidence>
<reference evidence="2 3" key="1">
    <citation type="submission" date="2016-04" db="EMBL/GenBank/DDBJ databases">
        <title>A degradative enzymes factory behind the ericoid mycorrhizal symbiosis.</title>
        <authorList>
            <consortium name="DOE Joint Genome Institute"/>
            <person name="Martino E."/>
            <person name="Morin E."/>
            <person name="Grelet G."/>
            <person name="Kuo A."/>
            <person name="Kohler A."/>
            <person name="Daghino S."/>
            <person name="Barry K."/>
            <person name="Choi C."/>
            <person name="Cichocki N."/>
            <person name="Clum A."/>
            <person name="Copeland A."/>
            <person name="Hainaut M."/>
            <person name="Haridas S."/>
            <person name="Labutti K."/>
            <person name="Lindquist E."/>
            <person name="Lipzen A."/>
            <person name="Khouja H.-R."/>
            <person name="Murat C."/>
            <person name="Ohm R."/>
            <person name="Olson A."/>
            <person name="Spatafora J."/>
            <person name="Veneault-Fourrey C."/>
            <person name="Henrissat B."/>
            <person name="Grigoriev I."/>
            <person name="Martin F."/>
            <person name="Perotto S."/>
        </authorList>
    </citation>
    <scope>NUCLEOTIDE SEQUENCE [LARGE SCALE GENOMIC DNA]</scope>
    <source>
        <strain evidence="2 3">E</strain>
    </source>
</reference>
<dbReference type="AlphaFoldDB" id="A0A2J6TDN9"/>
<protein>
    <submittedName>
        <fullName evidence="2">Uncharacterized protein</fullName>
    </submittedName>
</protein>
<dbReference type="EMBL" id="KZ613786">
    <property type="protein sequence ID" value="PMD61123.1"/>
    <property type="molecule type" value="Genomic_DNA"/>
</dbReference>
<dbReference type="InParanoid" id="A0A2J6TDN9"/>
<evidence type="ECO:0000313" key="2">
    <source>
        <dbReference type="EMBL" id="PMD61123.1"/>
    </source>
</evidence>
<organism evidence="2 3">
    <name type="scientific">Hyaloscypha bicolor E</name>
    <dbReference type="NCBI Taxonomy" id="1095630"/>
    <lineage>
        <taxon>Eukaryota</taxon>
        <taxon>Fungi</taxon>
        <taxon>Dikarya</taxon>
        <taxon>Ascomycota</taxon>
        <taxon>Pezizomycotina</taxon>
        <taxon>Leotiomycetes</taxon>
        <taxon>Helotiales</taxon>
        <taxon>Hyaloscyphaceae</taxon>
        <taxon>Hyaloscypha</taxon>
        <taxon>Hyaloscypha bicolor</taxon>
    </lineage>
</organism>
<dbReference type="RefSeq" id="XP_024738027.1">
    <property type="nucleotide sequence ID" value="XM_024882891.1"/>
</dbReference>
<feature type="region of interest" description="Disordered" evidence="1">
    <location>
        <begin position="339"/>
        <end position="358"/>
    </location>
</feature>